<dbReference type="VEuPathDB" id="VectorBase:CQUJHB003858"/>
<name>B0XDW2_CULQU</name>
<sequence length="548" mass="62314">MSRPDSCATCGRMIFRHVVTCGGPCGLLFHLTCTSLQPETDPATFDELSWLCDGCRLFLALPPEVWTVIFGQLDVPDLLGVRRTCRTWKQLVDESPTLRARLSVRIEDDHRLNYDPVVPAASRVSITVSEIEEVDPWWPTFGAKLVSVELNECLISLATLLEMLRQAPLLKELALFGVIRSDYHVRDMAGANFRLDNLEKLALGECDERKFLPTLVKMFAKMCPRLKYLAVRENSNRKALIRLVRAVQSTLQGIKFEVTFKVLEALMKLEKLQLKHVTILRVIKFSEEAFSNFFKAQPSIEYLCIGPDALQLLNAETFALLKLVTIKIELLDNFTLNLGHMPTLKHLELTATGFHHPDLIFDDRTQTPNLEDFRLFGAQLVGSSLANFLTRCPRLQLLRLAYLEASSSHGFGSLAQPFNAVQTLKIDECDLPRPLLLNLLRLCPNVRHLELLAVPEVDHAVVRGILKRFPALRRLALFTVHDYASLARCLIKYHGPDLRQLDLKYRRGFGSIDAATRAKLLEHFGASGCRVRFYWRDEEVYGQDLMKF</sequence>
<dbReference type="GO" id="GO:0008270">
    <property type="term" value="F:zinc ion binding"/>
    <property type="evidence" value="ECO:0007669"/>
    <property type="project" value="UniProtKB-KW"/>
</dbReference>
<dbReference type="HOGENOM" id="CLU_030454_0_0_1"/>
<keyword evidence="3" id="KW-0862">Zinc</keyword>
<dbReference type="InterPro" id="IPR001810">
    <property type="entry name" value="F-box_dom"/>
</dbReference>
<reference evidence="6" key="2">
    <citation type="submission" date="2020-05" db="UniProtKB">
        <authorList>
            <consortium name="EnsemblMetazoa"/>
        </authorList>
    </citation>
    <scope>IDENTIFICATION</scope>
    <source>
        <strain evidence="6">JHB</strain>
    </source>
</reference>
<dbReference type="OrthoDB" id="1302915at2759"/>
<dbReference type="STRING" id="7176.B0XDW2"/>
<dbReference type="InterPro" id="IPR036047">
    <property type="entry name" value="F-box-like_dom_sf"/>
</dbReference>
<evidence type="ECO:0000256" key="3">
    <source>
        <dbReference type="ARBA" id="ARBA00022833"/>
    </source>
</evidence>
<accession>B0XDW2</accession>
<dbReference type="SUPFAM" id="SSF81383">
    <property type="entry name" value="F-box domain"/>
    <property type="match status" value="1"/>
</dbReference>
<evidence type="ECO:0000313" key="7">
    <source>
        <dbReference type="Proteomes" id="UP000002320"/>
    </source>
</evidence>
<dbReference type="Gene3D" id="3.80.10.10">
    <property type="entry name" value="Ribonuclease Inhibitor"/>
    <property type="match status" value="1"/>
</dbReference>
<keyword evidence="2" id="KW-0863">Zinc-finger</keyword>
<dbReference type="KEGG" id="cqu:CpipJ_CPIJ017309"/>
<dbReference type="Gene3D" id="1.20.1280.50">
    <property type="match status" value="1"/>
</dbReference>
<evidence type="ECO:0000313" key="5">
    <source>
        <dbReference type="EMBL" id="EDS45669.1"/>
    </source>
</evidence>
<evidence type="ECO:0000256" key="2">
    <source>
        <dbReference type="ARBA" id="ARBA00022771"/>
    </source>
</evidence>
<proteinExistence type="predicted"/>
<dbReference type="PANTHER" id="PTHR38926">
    <property type="entry name" value="F-BOX DOMAIN CONTAINING PROTEIN, EXPRESSED"/>
    <property type="match status" value="1"/>
</dbReference>
<dbReference type="PROSITE" id="PS01359">
    <property type="entry name" value="ZF_PHD_1"/>
    <property type="match status" value="1"/>
</dbReference>
<dbReference type="InterPro" id="IPR032675">
    <property type="entry name" value="LRR_dom_sf"/>
</dbReference>
<dbReference type="VEuPathDB" id="VectorBase:CPIJ017309"/>
<dbReference type="EMBL" id="DS232786">
    <property type="protein sequence ID" value="EDS45669.1"/>
    <property type="molecule type" value="Genomic_DNA"/>
</dbReference>
<dbReference type="Proteomes" id="UP000002320">
    <property type="component" value="Unassembled WGS sequence"/>
</dbReference>
<keyword evidence="7" id="KW-1185">Reference proteome</keyword>
<dbReference type="InParanoid" id="B0XDW2"/>
<dbReference type="EnsemblMetazoa" id="CPIJ017309-RA">
    <property type="protein sequence ID" value="CPIJ017309-PA"/>
    <property type="gene ID" value="CPIJ017309"/>
</dbReference>
<dbReference type="Pfam" id="PF12937">
    <property type="entry name" value="F-box-like"/>
    <property type="match status" value="1"/>
</dbReference>
<dbReference type="AlphaFoldDB" id="B0XDW2"/>
<organism>
    <name type="scientific">Culex quinquefasciatus</name>
    <name type="common">Southern house mosquito</name>
    <name type="synonym">Culex pungens</name>
    <dbReference type="NCBI Taxonomy" id="7176"/>
    <lineage>
        <taxon>Eukaryota</taxon>
        <taxon>Metazoa</taxon>
        <taxon>Ecdysozoa</taxon>
        <taxon>Arthropoda</taxon>
        <taxon>Hexapoda</taxon>
        <taxon>Insecta</taxon>
        <taxon>Pterygota</taxon>
        <taxon>Neoptera</taxon>
        <taxon>Endopterygota</taxon>
        <taxon>Diptera</taxon>
        <taxon>Nematocera</taxon>
        <taxon>Culicoidea</taxon>
        <taxon>Culicidae</taxon>
        <taxon>Culicinae</taxon>
        <taxon>Culicini</taxon>
        <taxon>Culex</taxon>
        <taxon>Culex</taxon>
    </lineage>
</organism>
<feature type="domain" description="F-box" evidence="4">
    <location>
        <begin position="55"/>
        <end position="101"/>
    </location>
</feature>
<dbReference type="SUPFAM" id="SSF57903">
    <property type="entry name" value="FYVE/PHD zinc finger"/>
    <property type="match status" value="1"/>
</dbReference>
<dbReference type="SUPFAM" id="SSF52047">
    <property type="entry name" value="RNI-like"/>
    <property type="match status" value="1"/>
</dbReference>
<dbReference type="PROSITE" id="PS50181">
    <property type="entry name" value="FBOX"/>
    <property type="match status" value="1"/>
</dbReference>
<dbReference type="PANTHER" id="PTHR38926:SF5">
    <property type="entry name" value="F-BOX AND LEUCINE-RICH REPEAT PROTEIN 6"/>
    <property type="match status" value="1"/>
</dbReference>
<evidence type="ECO:0000256" key="1">
    <source>
        <dbReference type="ARBA" id="ARBA00022723"/>
    </source>
</evidence>
<reference evidence="5" key="1">
    <citation type="submission" date="2007-03" db="EMBL/GenBank/DDBJ databases">
        <title>Annotation of Culex pipiens quinquefasciatus.</title>
        <authorList>
            <consortium name="The Broad Institute Genome Sequencing Platform"/>
            <person name="Atkinson P.W."/>
            <person name="Hemingway J."/>
            <person name="Christensen B.M."/>
            <person name="Higgs S."/>
            <person name="Kodira C."/>
            <person name="Hannick L."/>
            <person name="Megy K."/>
            <person name="O'Leary S."/>
            <person name="Pearson M."/>
            <person name="Haas B.J."/>
            <person name="Mauceli E."/>
            <person name="Wortman J.R."/>
            <person name="Lee N.H."/>
            <person name="Guigo R."/>
            <person name="Stanke M."/>
            <person name="Alvarado L."/>
            <person name="Amedeo P."/>
            <person name="Antoine C.H."/>
            <person name="Arensburger P."/>
            <person name="Bidwell S.L."/>
            <person name="Crawford M."/>
            <person name="Camaro F."/>
            <person name="Devon K."/>
            <person name="Engels R."/>
            <person name="Hammond M."/>
            <person name="Howarth C."/>
            <person name="Koehrsen M."/>
            <person name="Lawson D."/>
            <person name="Montgomery P."/>
            <person name="Nene V."/>
            <person name="Nusbaum C."/>
            <person name="Puiu D."/>
            <person name="Romero-Severson J."/>
            <person name="Severson D.W."/>
            <person name="Shumway M."/>
            <person name="Sisk P."/>
            <person name="Stolte C."/>
            <person name="Zeng Q."/>
            <person name="Eisenstadt E."/>
            <person name="Fraser-Liggett C."/>
            <person name="Strausberg R."/>
            <person name="Galagan J."/>
            <person name="Birren B."/>
            <person name="Collins F.H."/>
        </authorList>
    </citation>
    <scope>NUCLEOTIDE SEQUENCE [LARGE SCALE GENOMIC DNA]</scope>
    <source>
        <strain evidence="5">JHB</strain>
    </source>
</reference>
<gene>
    <name evidence="6" type="primary">6051387</name>
    <name evidence="5" type="ORF">CpipJ_CPIJ017309</name>
</gene>
<keyword evidence="1" id="KW-0479">Metal-binding</keyword>
<dbReference type="SMART" id="SM00256">
    <property type="entry name" value="FBOX"/>
    <property type="match status" value="1"/>
</dbReference>
<evidence type="ECO:0000259" key="4">
    <source>
        <dbReference type="PROSITE" id="PS50181"/>
    </source>
</evidence>
<protein>
    <recommendedName>
        <fullName evidence="4">F-box domain-containing protein</fullName>
    </recommendedName>
</protein>
<evidence type="ECO:0000313" key="6">
    <source>
        <dbReference type="EnsemblMetazoa" id="CPIJ017309-PA"/>
    </source>
</evidence>
<dbReference type="InterPro" id="IPR011011">
    <property type="entry name" value="Znf_FYVE_PHD"/>
</dbReference>
<dbReference type="InterPro" id="IPR019786">
    <property type="entry name" value="Zinc_finger_PHD-type_CS"/>
</dbReference>